<feature type="region of interest" description="Disordered" evidence="1">
    <location>
        <begin position="58"/>
        <end position="119"/>
    </location>
</feature>
<name>A0A4U6XA18_9PEZI</name>
<accession>A0A4U6XA18</accession>
<feature type="compositionally biased region" description="Polar residues" evidence="1">
    <location>
        <begin position="20"/>
        <end position="30"/>
    </location>
</feature>
<protein>
    <submittedName>
        <fullName evidence="2">Uncharacterized protein</fullName>
    </submittedName>
</protein>
<evidence type="ECO:0000256" key="1">
    <source>
        <dbReference type="SAM" id="MobiDB-lite"/>
    </source>
</evidence>
<proteinExistence type="predicted"/>
<dbReference type="Proteomes" id="UP000310108">
    <property type="component" value="Unassembled WGS sequence"/>
</dbReference>
<dbReference type="AlphaFoldDB" id="A0A4U6XA18"/>
<keyword evidence="3" id="KW-1185">Reference proteome</keyword>
<gene>
    <name evidence="2" type="ORF">CTA1_10711</name>
</gene>
<feature type="region of interest" description="Disordered" evidence="1">
    <location>
        <begin position="20"/>
        <end position="40"/>
    </location>
</feature>
<feature type="compositionally biased region" description="Acidic residues" evidence="1">
    <location>
        <begin position="77"/>
        <end position="94"/>
    </location>
</feature>
<evidence type="ECO:0000313" key="2">
    <source>
        <dbReference type="EMBL" id="TKW50507.1"/>
    </source>
</evidence>
<comment type="caution">
    <text evidence="2">The sequence shown here is derived from an EMBL/GenBank/DDBJ whole genome shotgun (WGS) entry which is preliminary data.</text>
</comment>
<organism evidence="2 3">
    <name type="scientific">Colletotrichum tanaceti</name>
    <dbReference type="NCBI Taxonomy" id="1306861"/>
    <lineage>
        <taxon>Eukaryota</taxon>
        <taxon>Fungi</taxon>
        <taxon>Dikarya</taxon>
        <taxon>Ascomycota</taxon>
        <taxon>Pezizomycotina</taxon>
        <taxon>Sordariomycetes</taxon>
        <taxon>Hypocreomycetidae</taxon>
        <taxon>Glomerellales</taxon>
        <taxon>Glomerellaceae</taxon>
        <taxon>Colletotrichum</taxon>
        <taxon>Colletotrichum destructivum species complex</taxon>
    </lineage>
</organism>
<evidence type="ECO:0000313" key="3">
    <source>
        <dbReference type="Proteomes" id="UP000310108"/>
    </source>
</evidence>
<dbReference type="EMBL" id="PJEX01000389">
    <property type="protein sequence ID" value="TKW50507.1"/>
    <property type="molecule type" value="Genomic_DNA"/>
</dbReference>
<sequence length="146" mass="15687">MESLDDMLYLGLLVEIVESTPSHTRPQTPSTIPPAAVPYQGCDGATNAPITLRLRPTAAEAKPESLVSGHPTRGTEVEDLDTEMTDAPALEDEEARTGAAPAEDRPEGEEIGYGSEMSGVEYSSRSASLVWDVEDVMHISIPMDME</sequence>
<reference evidence="2 3" key="1">
    <citation type="journal article" date="2019" name="PLoS ONE">
        <title>Comparative genome analysis indicates high evolutionary potential of pathogenicity genes in Colletotrichum tanaceti.</title>
        <authorList>
            <person name="Lelwala R.V."/>
            <person name="Korhonen P.K."/>
            <person name="Young N.D."/>
            <person name="Scott J.B."/>
            <person name="Ades P.A."/>
            <person name="Gasser R.B."/>
            <person name="Taylor P.W.J."/>
        </authorList>
    </citation>
    <scope>NUCLEOTIDE SEQUENCE [LARGE SCALE GENOMIC DNA]</scope>
    <source>
        <strain evidence="2">BRIP57314</strain>
    </source>
</reference>